<dbReference type="EMBL" id="VSRR010001515">
    <property type="protein sequence ID" value="MPC25822.1"/>
    <property type="molecule type" value="Genomic_DNA"/>
</dbReference>
<dbReference type="AlphaFoldDB" id="A0A5B7DVW9"/>
<reference evidence="1 2" key="1">
    <citation type="submission" date="2019-05" db="EMBL/GenBank/DDBJ databases">
        <title>Another draft genome of Portunus trituberculatus and its Hox gene families provides insights of decapod evolution.</title>
        <authorList>
            <person name="Jeong J.-H."/>
            <person name="Song I."/>
            <person name="Kim S."/>
            <person name="Choi T."/>
            <person name="Kim D."/>
            <person name="Ryu S."/>
            <person name="Kim W."/>
        </authorList>
    </citation>
    <scope>NUCLEOTIDE SEQUENCE [LARGE SCALE GENOMIC DNA]</scope>
    <source>
        <tissue evidence="1">Muscle</tissue>
    </source>
</reference>
<evidence type="ECO:0000313" key="1">
    <source>
        <dbReference type="EMBL" id="MPC25822.1"/>
    </source>
</evidence>
<evidence type="ECO:0000313" key="2">
    <source>
        <dbReference type="Proteomes" id="UP000324222"/>
    </source>
</evidence>
<sequence>MRVCVKPCFSQLGVGYVRSRASLLSGLVEAAQTGMGWRWYGDRCALIAIRHLQDQEPTLSIIWRVVKDLSKDFMAPYQIVLLIFRCYKKRHLDGH</sequence>
<proteinExistence type="predicted"/>
<dbReference type="Proteomes" id="UP000324222">
    <property type="component" value="Unassembled WGS sequence"/>
</dbReference>
<accession>A0A5B7DVW9</accession>
<comment type="caution">
    <text evidence="1">The sequence shown here is derived from an EMBL/GenBank/DDBJ whole genome shotgun (WGS) entry which is preliminary data.</text>
</comment>
<protein>
    <submittedName>
        <fullName evidence="1">Uncharacterized protein</fullName>
    </submittedName>
</protein>
<organism evidence="1 2">
    <name type="scientific">Portunus trituberculatus</name>
    <name type="common">Swimming crab</name>
    <name type="synonym">Neptunus trituberculatus</name>
    <dbReference type="NCBI Taxonomy" id="210409"/>
    <lineage>
        <taxon>Eukaryota</taxon>
        <taxon>Metazoa</taxon>
        <taxon>Ecdysozoa</taxon>
        <taxon>Arthropoda</taxon>
        <taxon>Crustacea</taxon>
        <taxon>Multicrustacea</taxon>
        <taxon>Malacostraca</taxon>
        <taxon>Eumalacostraca</taxon>
        <taxon>Eucarida</taxon>
        <taxon>Decapoda</taxon>
        <taxon>Pleocyemata</taxon>
        <taxon>Brachyura</taxon>
        <taxon>Eubrachyura</taxon>
        <taxon>Portunoidea</taxon>
        <taxon>Portunidae</taxon>
        <taxon>Portuninae</taxon>
        <taxon>Portunus</taxon>
    </lineage>
</organism>
<name>A0A5B7DVW9_PORTR</name>
<gene>
    <name evidence="1" type="ORF">E2C01_018945</name>
</gene>
<keyword evidence="2" id="KW-1185">Reference proteome</keyword>